<organism evidence="1 2">
    <name type="scientific">Rhizobium setariae</name>
    <dbReference type="NCBI Taxonomy" id="2801340"/>
    <lineage>
        <taxon>Bacteria</taxon>
        <taxon>Pseudomonadati</taxon>
        <taxon>Pseudomonadota</taxon>
        <taxon>Alphaproteobacteria</taxon>
        <taxon>Hyphomicrobiales</taxon>
        <taxon>Rhizobiaceae</taxon>
        <taxon>Rhizobium/Agrobacterium group</taxon>
        <taxon>Rhizobium</taxon>
    </lineage>
</organism>
<dbReference type="EMBL" id="JAEQNC010000010">
    <property type="protein sequence ID" value="MBL0374045.1"/>
    <property type="molecule type" value="Genomic_DNA"/>
</dbReference>
<evidence type="ECO:0000313" key="2">
    <source>
        <dbReference type="Proteomes" id="UP000633219"/>
    </source>
</evidence>
<keyword evidence="2" id="KW-1185">Reference proteome</keyword>
<dbReference type="RefSeq" id="WP_201661603.1">
    <property type="nucleotide sequence ID" value="NZ_JAEQNC010000010.1"/>
</dbReference>
<reference evidence="1" key="1">
    <citation type="submission" date="2021-01" db="EMBL/GenBank/DDBJ databases">
        <title>Rhizobium sp. strain KVB221 16S ribosomal RNA gene Genome sequencing and assembly.</title>
        <authorList>
            <person name="Kang M."/>
        </authorList>
    </citation>
    <scope>NUCLEOTIDE SEQUENCE</scope>
    <source>
        <strain evidence="1">KVB221</strain>
    </source>
</reference>
<evidence type="ECO:0000313" key="1">
    <source>
        <dbReference type="EMBL" id="MBL0374045.1"/>
    </source>
</evidence>
<protein>
    <submittedName>
        <fullName evidence="1">Uncharacterized protein</fullName>
    </submittedName>
</protein>
<comment type="caution">
    <text evidence="1">The sequence shown here is derived from an EMBL/GenBank/DDBJ whole genome shotgun (WGS) entry which is preliminary data.</text>
</comment>
<dbReference type="Proteomes" id="UP000633219">
    <property type="component" value="Unassembled WGS sequence"/>
</dbReference>
<sequence>MKRRYDANAMLEKIEDMTMPLLLKEIARAEGCPRVDNRGDDRCMLHYDLGFVAMFKNR</sequence>
<dbReference type="AlphaFoldDB" id="A0A937CM93"/>
<gene>
    <name evidence="1" type="ORF">JJB09_18650</name>
</gene>
<proteinExistence type="predicted"/>
<accession>A0A937CM93</accession>
<name>A0A937CM93_9HYPH</name>